<evidence type="ECO:0000313" key="2">
    <source>
        <dbReference type="Proteomes" id="UP001177670"/>
    </source>
</evidence>
<reference evidence="1" key="1">
    <citation type="submission" date="2021-10" db="EMBL/GenBank/DDBJ databases">
        <title>Melipona bicolor Genome sequencing and assembly.</title>
        <authorList>
            <person name="Araujo N.S."/>
            <person name="Arias M.C."/>
        </authorList>
    </citation>
    <scope>NUCLEOTIDE SEQUENCE</scope>
    <source>
        <strain evidence="1">USP_2M_L1-L4_2017</strain>
        <tissue evidence="1">Whole body</tissue>
    </source>
</reference>
<dbReference type="Proteomes" id="UP001177670">
    <property type="component" value="Unassembled WGS sequence"/>
</dbReference>
<protein>
    <submittedName>
        <fullName evidence="1">Uncharacterized protein</fullName>
    </submittedName>
</protein>
<dbReference type="AlphaFoldDB" id="A0AA40FP15"/>
<gene>
    <name evidence="1" type="ORF">K0M31_009527</name>
</gene>
<sequence>MLGQGKPLGTWGCVSVRNEGRTSSFGVFELWDRGVVCGKQRRKLGCAGRPVHALALGVKKVRVQNDVTDAREYQ</sequence>
<keyword evidence="2" id="KW-1185">Reference proteome</keyword>
<evidence type="ECO:0000313" key="1">
    <source>
        <dbReference type="EMBL" id="KAK1122304.1"/>
    </source>
</evidence>
<organism evidence="1 2">
    <name type="scientific">Melipona bicolor</name>
    <dbReference type="NCBI Taxonomy" id="60889"/>
    <lineage>
        <taxon>Eukaryota</taxon>
        <taxon>Metazoa</taxon>
        <taxon>Ecdysozoa</taxon>
        <taxon>Arthropoda</taxon>
        <taxon>Hexapoda</taxon>
        <taxon>Insecta</taxon>
        <taxon>Pterygota</taxon>
        <taxon>Neoptera</taxon>
        <taxon>Endopterygota</taxon>
        <taxon>Hymenoptera</taxon>
        <taxon>Apocrita</taxon>
        <taxon>Aculeata</taxon>
        <taxon>Apoidea</taxon>
        <taxon>Anthophila</taxon>
        <taxon>Apidae</taxon>
        <taxon>Melipona</taxon>
    </lineage>
</organism>
<dbReference type="EMBL" id="JAHYIQ010000023">
    <property type="protein sequence ID" value="KAK1122304.1"/>
    <property type="molecule type" value="Genomic_DNA"/>
</dbReference>
<accession>A0AA40FP15</accession>
<comment type="caution">
    <text evidence="1">The sequence shown here is derived from an EMBL/GenBank/DDBJ whole genome shotgun (WGS) entry which is preliminary data.</text>
</comment>
<proteinExistence type="predicted"/>
<name>A0AA40FP15_9HYME</name>